<reference evidence="3" key="1">
    <citation type="submission" date="2021-09" db="EMBL/GenBank/DDBJ databases">
        <authorList>
            <consortium name="AG Swart"/>
            <person name="Singh M."/>
            <person name="Singh A."/>
            <person name="Seah K."/>
            <person name="Emmerich C."/>
        </authorList>
    </citation>
    <scope>NUCLEOTIDE SEQUENCE</scope>
    <source>
        <strain evidence="3">ATCC30299</strain>
    </source>
</reference>
<feature type="transmembrane region" description="Helical" evidence="2">
    <location>
        <begin position="109"/>
        <end position="134"/>
    </location>
</feature>
<feature type="transmembrane region" description="Helical" evidence="2">
    <location>
        <begin position="1073"/>
        <end position="1099"/>
    </location>
</feature>
<keyword evidence="4" id="KW-1185">Reference proteome</keyword>
<feature type="transmembrane region" description="Helical" evidence="2">
    <location>
        <begin position="1349"/>
        <end position="1369"/>
    </location>
</feature>
<organism evidence="3 4">
    <name type="scientific">Blepharisma stoltei</name>
    <dbReference type="NCBI Taxonomy" id="1481888"/>
    <lineage>
        <taxon>Eukaryota</taxon>
        <taxon>Sar</taxon>
        <taxon>Alveolata</taxon>
        <taxon>Ciliophora</taxon>
        <taxon>Postciliodesmatophora</taxon>
        <taxon>Heterotrichea</taxon>
        <taxon>Heterotrichida</taxon>
        <taxon>Blepharismidae</taxon>
        <taxon>Blepharisma</taxon>
    </lineage>
</organism>
<feature type="transmembrane region" description="Helical" evidence="2">
    <location>
        <begin position="244"/>
        <end position="271"/>
    </location>
</feature>
<evidence type="ECO:0000256" key="1">
    <source>
        <dbReference type="SAM" id="MobiDB-lite"/>
    </source>
</evidence>
<sequence>MPKTFRPIENDVKDLHTFLSQSLFSSKFKNYFYGFFCQLFKVKYNRKIKPSVQFSYEILTNFVFTLQVISLAWYPNMSVSGWSSYIFIWQLMGWASYDSVCANLGIMDYCFYGTVSLLGMCLVSFSVFGFYIYIKKDPPIYISIWPRKIATLLTTVCLIPSTMILLMIGKYSIISTKTIEEYDGLTSSILDFGFQGAFLSIIGLAVLISINLYCEYFSCDIQHSHPEKNLKSRSYSLIDVQKRLFYILTCISFVTFVNAKAIIHQSILFCFSLSLSYKSITVLHYFNELENIIETCKQSVISFTILFFIFGELLDSASIVIVFTIFLQPIIFLLTMRLVRRNYAKLKDSKECPKNQFEFERKFRHLLTDKDNEDKFWILDLFKTFWKANKFQKDKLFVIWEFNYCLSIVKDERLARVKLSKIGNAKTSFEGEIQEWRLFMWLVKKKCKTFPETSYLEFLKEFSRIRIQDEELCYLLIELQAEASLKAPRIDKIINLAKRTTNYLISLSEDFKNLCDKYKNVEGYELYGSFLENISSNREEAEKMIRKKNGLENYNKQNNTKKLEDYGKDVPIILVSCSDNNIMYINEKASLLFKTSIGNILGTSLLNFIPQPFDVCHMTNIKDFVLDSSTIELPSHKHLFFKNVQGYLFECNFLIKLTAFHNCAYFLISFEQRKATREIALISDDGFIMGHSELFPFYIGSESKFLIGKTLSSVVPILDIDKMREFEPWLMSFNSGQIAFINAKKEINSTIIRNLMILHDDQEIKNWKEGIYHDQSMHFADQDITFDFDKSQIEEESRKSIQVQFLSVSNISLLPKPSFETEVYTNEEFGIKDMSTRRQNEPSPRNEDKKSGTEDFSKSSVGSKFSKQAQNLLSESKRKIRILEIVLFIVMSSVIVVVGAILGYMITDISYTMSLSSFKNLGQLLYNLGLSADYARLIDNLKKTSETNEQLNSAITDFQILISDLESIQGTIFKDFDQWNYCSVSKIVTNPLIPLIYFDAFDPTVKYSNLYDAISELILNCKGMASAISDNDPYLKYIRFVLVNGAGHLFESTNSTMNGIVDCEIERVKKTGMYINALLIFGFFALGVLVLVIIGYIIFVSRKQDEFWNFILNNAQWALAKLKSSAVDRLVLVHGVDYSSDLNMEISGNRLKRKVKTSVYMQYSWRLMVFFIIAASYYILISLYLYPKCEDLMINRPKLLSNFNIRRSTLRRLSMLSRETFTHYFQKKVPQYFQYSNAWTSVNRASTILRLKNKELRESGLKKLMSKELRERIYNKVDSDKSILDYGTEAAINVIIGDCENQGYNEFNPSSKILAILAEVVAIQKEISQEFLLADRDSKNLINNELDSIINAAVAYSIALIILYTFYYLPYFNWQIKQLNRFLILPEILPMDSE</sequence>
<feature type="region of interest" description="Disordered" evidence="1">
    <location>
        <begin position="830"/>
        <end position="862"/>
    </location>
</feature>
<feature type="transmembrane region" description="Helical" evidence="2">
    <location>
        <begin position="79"/>
        <end position="97"/>
    </location>
</feature>
<dbReference type="Proteomes" id="UP001162131">
    <property type="component" value="Unassembled WGS sequence"/>
</dbReference>
<evidence type="ECO:0008006" key="5">
    <source>
        <dbReference type="Google" id="ProtNLM"/>
    </source>
</evidence>
<feature type="transmembrane region" description="Helical" evidence="2">
    <location>
        <begin position="149"/>
        <end position="168"/>
    </location>
</feature>
<gene>
    <name evidence="3" type="ORF">BSTOLATCC_MIC17754</name>
</gene>
<keyword evidence="2" id="KW-1133">Transmembrane helix</keyword>
<feature type="transmembrane region" description="Helical" evidence="2">
    <location>
        <begin position="885"/>
        <end position="906"/>
    </location>
</feature>
<protein>
    <recommendedName>
        <fullName evidence="5">PAS domain-containing protein</fullName>
    </recommendedName>
</protein>
<name>A0AAU9ITU6_9CILI</name>
<dbReference type="EMBL" id="CAJZBQ010000017">
    <property type="protein sequence ID" value="CAG9317137.1"/>
    <property type="molecule type" value="Genomic_DNA"/>
</dbReference>
<feature type="transmembrane region" description="Helical" evidence="2">
    <location>
        <begin position="189"/>
        <end position="210"/>
    </location>
</feature>
<proteinExistence type="predicted"/>
<feature type="transmembrane region" description="Helical" evidence="2">
    <location>
        <begin position="54"/>
        <end position="73"/>
    </location>
</feature>
<keyword evidence="2" id="KW-0812">Transmembrane</keyword>
<comment type="caution">
    <text evidence="3">The sequence shown here is derived from an EMBL/GenBank/DDBJ whole genome shotgun (WGS) entry which is preliminary data.</text>
</comment>
<accession>A0AAU9ITU6</accession>
<evidence type="ECO:0000313" key="4">
    <source>
        <dbReference type="Proteomes" id="UP001162131"/>
    </source>
</evidence>
<evidence type="ECO:0000256" key="2">
    <source>
        <dbReference type="SAM" id="Phobius"/>
    </source>
</evidence>
<feature type="compositionally biased region" description="Basic and acidic residues" evidence="1">
    <location>
        <begin position="830"/>
        <end position="857"/>
    </location>
</feature>
<keyword evidence="2" id="KW-0472">Membrane</keyword>
<evidence type="ECO:0000313" key="3">
    <source>
        <dbReference type="EMBL" id="CAG9317137.1"/>
    </source>
</evidence>
<feature type="transmembrane region" description="Helical" evidence="2">
    <location>
        <begin position="1163"/>
        <end position="1186"/>
    </location>
</feature>